<keyword evidence="1 2" id="KW-0694">RNA-binding</keyword>
<proteinExistence type="predicted"/>
<accession>A0A0D1C130</accession>
<gene>
    <name evidence="4" type="ORF">N495_14715</name>
</gene>
<feature type="domain" description="CRM" evidence="3">
    <location>
        <begin position="1"/>
        <end position="96"/>
    </location>
</feature>
<evidence type="ECO:0000259" key="3">
    <source>
        <dbReference type="PROSITE" id="PS51295"/>
    </source>
</evidence>
<dbReference type="GeneID" id="92939706"/>
<dbReference type="Proteomes" id="UP000032250">
    <property type="component" value="Unassembled WGS sequence"/>
</dbReference>
<evidence type="ECO:0000256" key="1">
    <source>
        <dbReference type="ARBA" id="ARBA00022884"/>
    </source>
</evidence>
<organism evidence="4 5">
    <name type="scientific">Clostridium botulinum B2 450</name>
    <dbReference type="NCBI Taxonomy" id="1379739"/>
    <lineage>
        <taxon>Bacteria</taxon>
        <taxon>Bacillati</taxon>
        <taxon>Bacillota</taxon>
        <taxon>Clostridia</taxon>
        <taxon>Eubacteriales</taxon>
        <taxon>Clostridiaceae</taxon>
        <taxon>Clostridium</taxon>
    </lineage>
</organism>
<dbReference type="EMBL" id="JXSU01000007">
    <property type="protein sequence ID" value="KIS24771.1"/>
    <property type="molecule type" value="Genomic_DNA"/>
</dbReference>
<reference evidence="4 5" key="1">
    <citation type="submission" date="2014-06" db="EMBL/GenBank/DDBJ databases">
        <title>Genome characterization of distinct group I Clostridium botulinum lineages.</title>
        <authorList>
            <person name="Giordani F."/>
            <person name="Anselmo A."/>
            <person name="Fillo S."/>
            <person name="Palozzi A.M."/>
            <person name="Fortunato A."/>
            <person name="Gentile B."/>
            <person name="Ciammaruconi A."/>
            <person name="Anniballi F."/>
            <person name="De Medici D."/>
            <person name="Lista F."/>
        </authorList>
    </citation>
    <scope>NUCLEOTIDE SEQUENCE [LARGE SCALE GENOMIC DNA]</scope>
    <source>
        <strain evidence="4 5">B2 450</strain>
    </source>
</reference>
<evidence type="ECO:0000313" key="5">
    <source>
        <dbReference type="Proteomes" id="UP000032250"/>
    </source>
</evidence>
<dbReference type="Gene3D" id="3.30.110.60">
    <property type="entry name" value="YhbY-like"/>
    <property type="match status" value="1"/>
</dbReference>
<dbReference type="InterPro" id="IPR001890">
    <property type="entry name" value="RNA-binding_CRM"/>
</dbReference>
<dbReference type="AlphaFoldDB" id="A0A0D1C130"/>
<dbReference type="NCBIfam" id="TIGR00253">
    <property type="entry name" value="RNA_bind_YhbY"/>
    <property type="match status" value="1"/>
</dbReference>
<dbReference type="InterPro" id="IPR017924">
    <property type="entry name" value="RNA-binding_YhbY"/>
</dbReference>
<dbReference type="GO" id="GO:0003723">
    <property type="term" value="F:RNA binding"/>
    <property type="evidence" value="ECO:0007669"/>
    <property type="project" value="UniProtKB-UniRule"/>
</dbReference>
<dbReference type="Pfam" id="PF01985">
    <property type="entry name" value="CRS1_YhbY"/>
    <property type="match status" value="1"/>
</dbReference>
<protein>
    <submittedName>
        <fullName evidence="4">RNA-binding protein</fullName>
    </submittedName>
</protein>
<dbReference type="SUPFAM" id="SSF75471">
    <property type="entry name" value="YhbY-like"/>
    <property type="match status" value="1"/>
</dbReference>
<dbReference type="PANTHER" id="PTHR40065">
    <property type="entry name" value="RNA-BINDING PROTEIN YHBY"/>
    <property type="match status" value="1"/>
</dbReference>
<evidence type="ECO:0000313" key="4">
    <source>
        <dbReference type="EMBL" id="KIS24771.1"/>
    </source>
</evidence>
<dbReference type="RefSeq" id="WP_003483919.1">
    <property type="nucleotide sequence ID" value="NZ_JXSU01000007.1"/>
</dbReference>
<dbReference type="HOGENOM" id="CLU_095994_1_2_9"/>
<name>A0A0D1C130_CLOBO</name>
<dbReference type="SMART" id="SM01103">
    <property type="entry name" value="CRS1_YhbY"/>
    <property type="match status" value="1"/>
</dbReference>
<dbReference type="OrthoDB" id="9797519at2"/>
<evidence type="ECO:0000256" key="2">
    <source>
        <dbReference type="PROSITE-ProRule" id="PRU00626"/>
    </source>
</evidence>
<dbReference type="InterPro" id="IPR035920">
    <property type="entry name" value="YhbY-like_sf"/>
</dbReference>
<dbReference type="PANTHER" id="PTHR40065:SF3">
    <property type="entry name" value="RNA-BINDING PROTEIN YHBY"/>
    <property type="match status" value="1"/>
</dbReference>
<sequence>MITTKQRSYLRSLANKMDAIFQVGKDGLNDNLLKQIDDALEARELIKISVLKNSFYTAKEASSEICEELNCEGIQCIGSKVVLYRKSKKKPKIELPQ</sequence>
<dbReference type="PROSITE" id="PS51295">
    <property type="entry name" value="CRM"/>
    <property type="match status" value="1"/>
</dbReference>
<comment type="caution">
    <text evidence="4">The sequence shown here is derived from an EMBL/GenBank/DDBJ whole genome shotgun (WGS) entry which is preliminary data.</text>
</comment>
<dbReference type="PATRIC" id="fig|1379739.3.peg.3338"/>
<dbReference type="InterPro" id="IPR051925">
    <property type="entry name" value="RNA-binding_domain"/>
</dbReference>